<sequence>MANPKIDELKKKAFEWRRFGIENLRAEIRSGGDGEPGKRIIDGHAAVYNRQTDIGDWFHEIIEPGAFDGCDLTDVPFIVNHDSRKIPLARSRNNNGNSTLTLTIDNVGLAFTASVDTENNPEARQLYSAIQRGDIDGMSYCFRIQEDRWTDLDQDMPTRHILKISKVFEISAVTFPAYEDTDINARSEQMVLESAREALESARAKAGLDSRANESLDSELRDAYKLKNRILAGGYTHGF</sequence>
<dbReference type="EMBL" id="JBIEKR010000001">
    <property type="protein sequence ID" value="MFG6271645.1"/>
    <property type="molecule type" value="Genomic_DNA"/>
</dbReference>
<gene>
    <name evidence="5" type="ORF">ACGTZG_00395</name>
</gene>
<organism evidence="5 6">
    <name type="scientific">Megasphaera hexanoica</name>
    <dbReference type="NCBI Taxonomy" id="1675036"/>
    <lineage>
        <taxon>Bacteria</taxon>
        <taxon>Bacillati</taxon>
        <taxon>Bacillota</taxon>
        <taxon>Negativicutes</taxon>
        <taxon>Veillonellales</taxon>
        <taxon>Veillonellaceae</taxon>
        <taxon>Megasphaera</taxon>
    </lineage>
</organism>
<dbReference type="GO" id="GO:0006508">
    <property type="term" value="P:proteolysis"/>
    <property type="evidence" value="ECO:0007669"/>
    <property type="project" value="UniProtKB-KW"/>
</dbReference>
<evidence type="ECO:0000313" key="6">
    <source>
        <dbReference type="Proteomes" id="UP001605989"/>
    </source>
</evidence>
<dbReference type="RefSeq" id="WP_113855919.1">
    <property type="nucleotide sequence ID" value="NZ_CP011940.1"/>
</dbReference>
<dbReference type="GO" id="GO:0008233">
    <property type="term" value="F:peptidase activity"/>
    <property type="evidence" value="ECO:0007669"/>
    <property type="project" value="UniProtKB-KW"/>
</dbReference>
<evidence type="ECO:0000259" key="4">
    <source>
        <dbReference type="Pfam" id="PF04586"/>
    </source>
</evidence>
<keyword evidence="6" id="KW-1185">Reference proteome</keyword>
<feature type="domain" description="Prohead serine protease" evidence="4">
    <location>
        <begin position="34"/>
        <end position="190"/>
    </location>
</feature>
<proteinExistence type="predicted"/>
<dbReference type="InterPro" id="IPR006433">
    <property type="entry name" value="Prohead_protease"/>
</dbReference>
<evidence type="ECO:0000256" key="2">
    <source>
        <dbReference type="ARBA" id="ARBA00022670"/>
    </source>
</evidence>
<evidence type="ECO:0000256" key="1">
    <source>
        <dbReference type="ARBA" id="ARBA00022612"/>
    </source>
</evidence>
<evidence type="ECO:0000256" key="3">
    <source>
        <dbReference type="ARBA" id="ARBA00022801"/>
    </source>
</evidence>
<protein>
    <submittedName>
        <fullName evidence="5">HK97 family phage prohead protease</fullName>
    </submittedName>
</protein>
<name>A0ABW7DNQ5_9FIRM</name>
<comment type="caution">
    <text evidence="5">The sequence shown here is derived from an EMBL/GenBank/DDBJ whole genome shotgun (WGS) entry which is preliminary data.</text>
</comment>
<dbReference type="Pfam" id="PF04586">
    <property type="entry name" value="Peptidase_S78"/>
    <property type="match status" value="1"/>
</dbReference>
<dbReference type="Proteomes" id="UP001605989">
    <property type="component" value="Unassembled WGS sequence"/>
</dbReference>
<dbReference type="InterPro" id="IPR054613">
    <property type="entry name" value="Peptidase_S78_dom"/>
</dbReference>
<reference evidence="5 6" key="1">
    <citation type="submission" date="2024-10" db="EMBL/GenBank/DDBJ databases">
        <authorList>
            <person name="Sang B.-I."/>
            <person name="Prabhaharan D."/>
        </authorList>
    </citation>
    <scope>NUCLEOTIDE SEQUENCE [LARGE SCALE GENOMIC DNA]</scope>
    <source>
        <strain evidence="5 6">MH</strain>
    </source>
</reference>
<keyword evidence="2 5" id="KW-0645">Protease</keyword>
<keyword evidence="3" id="KW-0378">Hydrolase</keyword>
<dbReference type="NCBIfam" id="TIGR01543">
    <property type="entry name" value="proheadase_HK97"/>
    <property type="match status" value="1"/>
</dbReference>
<keyword evidence="1" id="KW-1188">Viral release from host cell</keyword>
<evidence type="ECO:0000313" key="5">
    <source>
        <dbReference type="EMBL" id="MFG6271645.1"/>
    </source>
</evidence>
<accession>A0ABW7DNQ5</accession>